<dbReference type="Proteomes" id="UP001292368">
    <property type="component" value="Unassembled WGS sequence"/>
</dbReference>
<feature type="domain" description="FMN-binding" evidence="2">
    <location>
        <begin position="63"/>
        <end position="116"/>
    </location>
</feature>
<feature type="transmembrane region" description="Helical" evidence="1">
    <location>
        <begin position="7"/>
        <end position="26"/>
    </location>
</feature>
<feature type="non-terminal residue" evidence="3">
    <location>
        <position position="116"/>
    </location>
</feature>
<dbReference type="GO" id="GO:0016020">
    <property type="term" value="C:membrane"/>
    <property type="evidence" value="ECO:0007669"/>
    <property type="project" value="InterPro"/>
</dbReference>
<organism evidence="3 4">
    <name type="scientific">Clostridium perfringens</name>
    <dbReference type="NCBI Taxonomy" id="1502"/>
    <lineage>
        <taxon>Bacteria</taxon>
        <taxon>Bacillati</taxon>
        <taxon>Bacillota</taxon>
        <taxon>Clostridia</taxon>
        <taxon>Eubacteriales</taxon>
        <taxon>Clostridiaceae</taxon>
        <taxon>Clostridium</taxon>
    </lineage>
</organism>
<protein>
    <submittedName>
        <fullName evidence="3">FMN-binding protein</fullName>
    </submittedName>
</protein>
<dbReference type="Gene3D" id="3.90.1010.20">
    <property type="match status" value="1"/>
</dbReference>
<sequence>MKTLFKILMSLILLFLLIFVGGIFYLSRGLNEGMSISLNGIDISKLDDGKYTGEYDYGRWTNKLDITVKNNKITEILIKDDVTFSKPGVSEELFNKVIETQSTKIDAISGATVTSK</sequence>
<dbReference type="RefSeq" id="WP_322382602.1">
    <property type="nucleotide sequence ID" value="NZ_WNVM01000870.1"/>
</dbReference>
<reference evidence="3" key="1">
    <citation type="submission" date="2019-11" db="EMBL/GenBank/DDBJ databases">
        <title>Characterization of Clostridium perfringens isolates from swine manure treated agricultural soils.</title>
        <authorList>
            <person name="Wushke S.T."/>
        </authorList>
    </citation>
    <scope>NUCLEOTIDE SEQUENCE</scope>
    <source>
        <strain evidence="3">V2</strain>
    </source>
</reference>
<name>A0AAW9IM71_CLOPF</name>
<keyword evidence="1" id="KW-1133">Transmembrane helix</keyword>
<dbReference type="AlphaFoldDB" id="A0AAW9IM71"/>
<dbReference type="GO" id="GO:0010181">
    <property type="term" value="F:FMN binding"/>
    <property type="evidence" value="ECO:0007669"/>
    <property type="project" value="InterPro"/>
</dbReference>
<dbReference type="Pfam" id="PF04205">
    <property type="entry name" value="FMN_bind"/>
    <property type="match status" value="1"/>
</dbReference>
<evidence type="ECO:0000313" key="3">
    <source>
        <dbReference type="EMBL" id="MDZ5010858.1"/>
    </source>
</evidence>
<dbReference type="EMBL" id="WNVM01000870">
    <property type="protein sequence ID" value="MDZ5010858.1"/>
    <property type="molecule type" value="Genomic_DNA"/>
</dbReference>
<keyword evidence="1" id="KW-0472">Membrane</keyword>
<comment type="caution">
    <text evidence="3">The sequence shown here is derived from an EMBL/GenBank/DDBJ whole genome shotgun (WGS) entry which is preliminary data.</text>
</comment>
<evidence type="ECO:0000313" key="4">
    <source>
        <dbReference type="Proteomes" id="UP001292368"/>
    </source>
</evidence>
<accession>A0AAW9IM71</accession>
<evidence type="ECO:0000256" key="1">
    <source>
        <dbReference type="SAM" id="Phobius"/>
    </source>
</evidence>
<keyword evidence="1" id="KW-0812">Transmembrane</keyword>
<gene>
    <name evidence="3" type="ORF">GNF77_18565</name>
</gene>
<dbReference type="InterPro" id="IPR007329">
    <property type="entry name" value="FMN-bd"/>
</dbReference>
<proteinExistence type="predicted"/>
<evidence type="ECO:0000259" key="2">
    <source>
        <dbReference type="Pfam" id="PF04205"/>
    </source>
</evidence>